<proteinExistence type="predicted"/>
<keyword evidence="3" id="KW-1185">Reference proteome</keyword>
<dbReference type="Proteomes" id="UP001176941">
    <property type="component" value="Chromosome X"/>
</dbReference>
<feature type="region of interest" description="Disordered" evidence="1">
    <location>
        <begin position="98"/>
        <end position="134"/>
    </location>
</feature>
<accession>A0ABN9A1F0</accession>
<reference evidence="2" key="1">
    <citation type="submission" date="2023-04" db="EMBL/GenBank/DDBJ databases">
        <authorList>
            <consortium name="ELIXIR-Norway"/>
        </authorList>
    </citation>
    <scope>NUCLEOTIDE SEQUENCE [LARGE SCALE GENOMIC DNA]</scope>
</reference>
<gene>
    <name evidence="2" type="ORF">MRATA1EN1_LOCUS29037</name>
</gene>
<dbReference type="EMBL" id="OX460343">
    <property type="protein sequence ID" value="CAI9180075.1"/>
    <property type="molecule type" value="Genomic_DNA"/>
</dbReference>
<evidence type="ECO:0000313" key="2">
    <source>
        <dbReference type="EMBL" id="CAI9180075.1"/>
    </source>
</evidence>
<evidence type="ECO:0000256" key="1">
    <source>
        <dbReference type="SAM" id="MobiDB-lite"/>
    </source>
</evidence>
<feature type="region of interest" description="Disordered" evidence="1">
    <location>
        <begin position="150"/>
        <end position="178"/>
    </location>
</feature>
<protein>
    <submittedName>
        <fullName evidence="2">Uncharacterized protein</fullName>
    </submittedName>
</protein>
<feature type="compositionally biased region" description="Polar residues" evidence="1">
    <location>
        <begin position="108"/>
        <end position="125"/>
    </location>
</feature>
<name>A0ABN9A1F0_RANTA</name>
<feature type="compositionally biased region" description="Polar residues" evidence="1">
    <location>
        <begin position="234"/>
        <end position="253"/>
    </location>
</feature>
<evidence type="ECO:0000313" key="3">
    <source>
        <dbReference type="Proteomes" id="UP001176941"/>
    </source>
</evidence>
<sequence length="253" mass="27031">MSRACVIHGITKSKNLGLQTAALLFPKPQNTLAEPTFQPLTRTSFDGASNANVIRTCKPRWGRGEGFSEKRLRDCSRGFPQAETRTDAEEDAHAFRVPTAPHALRLPTPQSGTSSYQRAGTNHSPSGRGGVPGELTTASLSWVVPRRLSLPRAAHPGGPSALRGEDRGEPPQLTPAHPSRLTLTLGDWASPGSLVPCGMLVSETTCSSWASATFFYSATHRIALHPLDLRRQPCSHTPANTGPASTLPSSQSI</sequence>
<feature type="region of interest" description="Disordered" evidence="1">
    <location>
        <begin position="233"/>
        <end position="253"/>
    </location>
</feature>
<organism evidence="2 3">
    <name type="scientific">Rangifer tarandus platyrhynchus</name>
    <name type="common">Svalbard reindeer</name>
    <dbReference type="NCBI Taxonomy" id="3082113"/>
    <lineage>
        <taxon>Eukaryota</taxon>
        <taxon>Metazoa</taxon>
        <taxon>Chordata</taxon>
        <taxon>Craniata</taxon>
        <taxon>Vertebrata</taxon>
        <taxon>Euteleostomi</taxon>
        <taxon>Mammalia</taxon>
        <taxon>Eutheria</taxon>
        <taxon>Laurasiatheria</taxon>
        <taxon>Artiodactyla</taxon>
        <taxon>Ruminantia</taxon>
        <taxon>Pecora</taxon>
        <taxon>Cervidae</taxon>
        <taxon>Odocoileinae</taxon>
        <taxon>Rangifer</taxon>
    </lineage>
</organism>